<organism evidence="1 2">
    <name type="scientific">Candidatus Flavonifractor merdipullorum</name>
    <dbReference type="NCBI Taxonomy" id="2838590"/>
    <lineage>
        <taxon>Bacteria</taxon>
        <taxon>Bacillati</taxon>
        <taxon>Bacillota</taxon>
        <taxon>Clostridia</taxon>
        <taxon>Eubacteriales</taxon>
        <taxon>Oscillospiraceae</taxon>
        <taxon>Flavonifractor</taxon>
    </lineage>
</organism>
<gene>
    <name evidence="1" type="ORF">H9868_02580</name>
</gene>
<dbReference type="Proteomes" id="UP000824192">
    <property type="component" value="Unassembled WGS sequence"/>
</dbReference>
<comment type="caution">
    <text evidence="1">The sequence shown here is derived from an EMBL/GenBank/DDBJ whole genome shotgun (WGS) entry which is preliminary data.</text>
</comment>
<evidence type="ECO:0000313" key="1">
    <source>
        <dbReference type="EMBL" id="HIW93406.1"/>
    </source>
</evidence>
<evidence type="ECO:0000313" key="2">
    <source>
        <dbReference type="Proteomes" id="UP000824192"/>
    </source>
</evidence>
<dbReference type="AlphaFoldDB" id="A0A9D1UNR4"/>
<reference evidence="1" key="2">
    <citation type="submission" date="2021-04" db="EMBL/GenBank/DDBJ databases">
        <authorList>
            <person name="Gilroy R."/>
        </authorList>
    </citation>
    <scope>NUCLEOTIDE SEQUENCE</scope>
    <source>
        <strain evidence="1">ChiGjej6B6-1540</strain>
    </source>
</reference>
<protein>
    <submittedName>
        <fullName evidence="1">Uncharacterized protein</fullName>
    </submittedName>
</protein>
<name>A0A9D1UNR4_9FIRM</name>
<proteinExistence type="predicted"/>
<dbReference type="EMBL" id="DXGA01000058">
    <property type="protein sequence ID" value="HIW93406.1"/>
    <property type="molecule type" value="Genomic_DNA"/>
</dbReference>
<sequence>MANLNPEVLNESQTCPAVGYQSASICVPVTVTPFAQTGITTTKCCGDPVVTPGREVCGGVKNGSCFFTITQDICVAVPVEFGAVATVGDSYINCNGASEQDICTDCGKVSPLPDLAKPEI</sequence>
<reference evidence="1" key="1">
    <citation type="journal article" date="2021" name="PeerJ">
        <title>Extensive microbial diversity within the chicken gut microbiome revealed by metagenomics and culture.</title>
        <authorList>
            <person name="Gilroy R."/>
            <person name="Ravi A."/>
            <person name="Getino M."/>
            <person name="Pursley I."/>
            <person name="Horton D.L."/>
            <person name="Alikhan N.F."/>
            <person name="Baker D."/>
            <person name="Gharbi K."/>
            <person name="Hall N."/>
            <person name="Watson M."/>
            <person name="Adriaenssens E.M."/>
            <person name="Foster-Nyarko E."/>
            <person name="Jarju S."/>
            <person name="Secka A."/>
            <person name="Antonio M."/>
            <person name="Oren A."/>
            <person name="Chaudhuri R.R."/>
            <person name="La Ragione R."/>
            <person name="Hildebrand F."/>
            <person name="Pallen M.J."/>
        </authorList>
    </citation>
    <scope>NUCLEOTIDE SEQUENCE</scope>
    <source>
        <strain evidence="1">ChiGjej6B6-1540</strain>
    </source>
</reference>
<accession>A0A9D1UNR4</accession>